<dbReference type="NCBIfam" id="NF033788">
    <property type="entry name" value="HTH_metalloreg"/>
    <property type="match status" value="1"/>
</dbReference>
<organism evidence="5 6">
    <name type="scientific">Desulfurobacterium indicum</name>
    <dbReference type="NCBI Taxonomy" id="1914305"/>
    <lineage>
        <taxon>Bacteria</taxon>
        <taxon>Pseudomonadati</taxon>
        <taxon>Aquificota</taxon>
        <taxon>Aquificia</taxon>
        <taxon>Desulfurobacteriales</taxon>
        <taxon>Desulfurobacteriaceae</taxon>
        <taxon>Desulfurobacterium</taxon>
    </lineage>
</organism>
<evidence type="ECO:0000256" key="1">
    <source>
        <dbReference type="ARBA" id="ARBA00023015"/>
    </source>
</evidence>
<dbReference type="AlphaFoldDB" id="A0A1R1MJP1"/>
<keyword evidence="2" id="KW-0238">DNA-binding</keyword>
<dbReference type="STRING" id="1914305.BLW93_07700"/>
<dbReference type="PROSITE" id="PS50987">
    <property type="entry name" value="HTH_ARSR_2"/>
    <property type="match status" value="1"/>
</dbReference>
<evidence type="ECO:0000313" key="5">
    <source>
        <dbReference type="EMBL" id="OMH39983.1"/>
    </source>
</evidence>
<dbReference type="CDD" id="cd00090">
    <property type="entry name" value="HTH_ARSR"/>
    <property type="match status" value="1"/>
</dbReference>
<dbReference type="PANTHER" id="PTHR43132:SF2">
    <property type="entry name" value="ARSENICAL RESISTANCE OPERON REPRESSOR ARSR-RELATED"/>
    <property type="match status" value="1"/>
</dbReference>
<dbReference type="Gene3D" id="1.10.10.10">
    <property type="entry name" value="Winged helix-like DNA-binding domain superfamily/Winged helix DNA-binding domain"/>
    <property type="match status" value="1"/>
</dbReference>
<keyword evidence="6" id="KW-1185">Reference proteome</keyword>
<dbReference type="InterPro" id="IPR036390">
    <property type="entry name" value="WH_DNA-bd_sf"/>
</dbReference>
<evidence type="ECO:0000256" key="3">
    <source>
        <dbReference type="ARBA" id="ARBA00023163"/>
    </source>
</evidence>
<dbReference type="GO" id="GO:0003677">
    <property type="term" value="F:DNA binding"/>
    <property type="evidence" value="ECO:0007669"/>
    <property type="project" value="UniProtKB-KW"/>
</dbReference>
<feature type="domain" description="HTH arsR-type" evidence="4">
    <location>
        <begin position="13"/>
        <end position="103"/>
    </location>
</feature>
<protein>
    <submittedName>
        <fullName evidence="5">Transcriptional regulator</fullName>
    </submittedName>
</protein>
<gene>
    <name evidence="5" type="ORF">BLW93_07700</name>
</gene>
<accession>A0A1R1MJP1</accession>
<evidence type="ECO:0000313" key="6">
    <source>
        <dbReference type="Proteomes" id="UP000187408"/>
    </source>
</evidence>
<dbReference type="Pfam" id="PF01022">
    <property type="entry name" value="HTH_5"/>
    <property type="match status" value="1"/>
</dbReference>
<proteinExistence type="predicted"/>
<dbReference type="SUPFAM" id="SSF46785">
    <property type="entry name" value="Winged helix' DNA-binding domain"/>
    <property type="match status" value="1"/>
</dbReference>
<name>A0A1R1MJP1_9BACT</name>
<dbReference type="InterPro" id="IPR051011">
    <property type="entry name" value="Metal_resp_trans_reg"/>
</dbReference>
<sequence length="103" mass="11978">MLILKLRRRGTLENKVDYQEIAEFLKALSHPTRLQIVEYLAGGEKCVKEIWEELGIPQPTASQHINVLKNAGIICYKKEGVRTCYRIKDDRVIQILQILKEEE</sequence>
<evidence type="ECO:0000259" key="4">
    <source>
        <dbReference type="PROSITE" id="PS50987"/>
    </source>
</evidence>
<dbReference type="SMART" id="SM00418">
    <property type="entry name" value="HTH_ARSR"/>
    <property type="match status" value="1"/>
</dbReference>
<keyword evidence="1" id="KW-0805">Transcription regulation</keyword>
<dbReference type="InterPro" id="IPR001845">
    <property type="entry name" value="HTH_ArsR_DNA-bd_dom"/>
</dbReference>
<dbReference type="PRINTS" id="PR00778">
    <property type="entry name" value="HTHARSR"/>
</dbReference>
<dbReference type="GO" id="GO:0003700">
    <property type="term" value="F:DNA-binding transcription factor activity"/>
    <property type="evidence" value="ECO:0007669"/>
    <property type="project" value="InterPro"/>
</dbReference>
<dbReference type="InterPro" id="IPR011991">
    <property type="entry name" value="ArsR-like_HTH"/>
</dbReference>
<evidence type="ECO:0000256" key="2">
    <source>
        <dbReference type="ARBA" id="ARBA00023125"/>
    </source>
</evidence>
<dbReference type="Proteomes" id="UP000187408">
    <property type="component" value="Unassembled WGS sequence"/>
</dbReference>
<dbReference type="OrthoDB" id="9802016at2"/>
<reference evidence="5 6" key="1">
    <citation type="submission" date="2016-10" db="EMBL/GenBank/DDBJ databases">
        <title>Genome sequence of a sulfur-reducing bacterium Desulfurobacterium indicum K6013.</title>
        <authorList>
            <person name="Cao J."/>
            <person name="Shao Z."/>
            <person name="Alain K."/>
            <person name="Jebbar M."/>
        </authorList>
    </citation>
    <scope>NUCLEOTIDE SEQUENCE [LARGE SCALE GENOMIC DNA]</scope>
    <source>
        <strain evidence="5 6">K6013</strain>
    </source>
</reference>
<dbReference type="InterPro" id="IPR036388">
    <property type="entry name" value="WH-like_DNA-bd_sf"/>
</dbReference>
<keyword evidence="3" id="KW-0804">Transcription</keyword>
<dbReference type="EMBL" id="MOEN01000035">
    <property type="protein sequence ID" value="OMH39983.1"/>
    <property type="molecule type" value="Genomic_DNA"/>
</dbReference>
<dbReference type="PANTHER" id="PTHR43132">
    <property type="entry name" value="ARSENICAL RESISTANCE OPERON REPRESSOR ARSR-RELATED"/>
    <property type="match status" value="1"/>
</dbReference>
<comment type="caution">
    <text evidence="5">The sequence shown here is derived from an EMBL/GenBank/DDBJ whole genome shotgun (WGS) entry which is preliminary data.</text>
</comment>